<organism evidence="2 3">
    <name type="scientific">Elysia crispata</name>
    <name type="common">lettuce slug</name>
    <dbReference type="NCBI Taxonomy" id="231223"/>
    <lineage>
        <taxon>Eukaryota</taxon>
        <taxon>Metazoa</taxon>
        <taxon>Spiralia</taxon>
        <taxon>Lophotrochozoa</taxon>
        <taxon>Mollusca</taxon>
        <taxon>Gastropoda</taxon>
        <taxon>Heterobranchia</taxon>
        <taxon>Euthyneura</taxon>
        <taxon>Panpulmonata</taxon>
        <taxon>Sacoglossa</taxon>
        <taxon>Placobranchoidea</taxon>
        <taxon>Plakobranchidae</taxon>
        <taxon>Elysia</taxon>
    </lineage>
</organism>
<proteinExistence type="predicted"/>
<feature type="region of interest" description="Disordered" evidence="1">
    <location>
        <begin position="88"/>
        <end position="115"/>
    </location>
</feature>
<keyword evidence="3" id="KW-1185">Reference proteome</keyword>
<name>A0AAE0Y9T0_9GAST</name>
<feature type="compositionally biased region" description="Low complexity" evidence="1">
    <location>
        <begin position="214"/>
        <end position="226"/>
    </location>
</feature>
<feature type="region of interest" description="Disordered" evidence="1">
    <location>
        <begin position="192"/>
        <end position="259"/>
    </location>
</feature>
<accession>A0AAE0Y9T0</accession>
<evidence type="ECO:0000256" key="1">
    <source>
        <dbReference type="SAM" id="MobiDB-lite"/>
    </source>
</evidence>
<evidence type="ECO:0000313" key="2">
    <source>
        <dbReference type="EMBL" id="KAK3738153.1"/>
    </source>
</evidence>
<sequence length="259" mass="28165">MENPDVTYHQSVEHFYTLPQDPSIVMGWPPESYGMAFGEIIPVRVFQLLPLSRRFKRLKYHYLRHRVQSQRSLRCSLRRNLQAPIESAPAVPAQPQPSVQPSVQPSAQPQAPIESAPAVPVMAVPAPEADALSEIQEIPSVPEGAQVPRALAPPKAPAESPRVPLAQGSPAAEPWSWRATSFSRFYTLTLSKQCESSPSGPDGPGGGGPEKLGNSPNLRLNLRPNLAEPERQPEPGAAVPKNLSAEPERAARPRIGSRD</sequence>
<dbReference type="EMBL" id="JAWDGP010006602">
    <property type="protein sequence ID" value="KAK3738153.1"/>
    <property type="molecule type" value="Genomic_DNA"/>
</dbReference>
<gene>
    <name evidence="2" type="ORF">RRG08_059275</name>
</gene>
<evidence type="ECO:0000313" key="3">
    <source>
        <dbReference type="Proteomes" id="UP001283361"/>
    </source>
</evidence>
<comment type="caution">
    <text evidence="2">The sequence shown here is derived from an EMBL/GenBank/DDBJ whole genome shotgun (WGS) entry which is preliminary data.</text>
</comment>
<feature type="compositionally biased region" description="Basic and acidic residues" evidence="1">
    <location>
        <begin position="246"/>
        <end position="259"/>
    </location>
</feature>
<dbReference type="AlphaFoldDB" id="A0AAE0Y9T0"/>
<feature type="region of interest" description="Disordered" evidence="1">
    <location>
        <begin position="147"/>
        <end position="174"/>
    </location>
</feature>
<reference evidence="2" key="1">
    <citation type="journal article" date="2023" name="G3 (Bethesda)">
        <title>A reference genome for the long-term kleptoplast-retaining sea slug Elysia crispata morphotype clarki.</title>
        <authorList>
            <person name="Eastman K.E."/>
            <person name="Pendleton A.L."/>
            <person name="Shaikh M.A."/>
            <person name="Suttiyut T."/>
            <person name="Ogas R."/>
            <person name="Tomko P."/>
            <person name="Gavelis G."/>
            <person name="Widhalm J.R."/>
            <person name="Wisecaver J.H."/>
        </authorList>
    </citation>
    <scope>NUCLEOTIDE SEQUENCE</scope>
    <source>
        <strain evidence="2">ECLA1</strain>
    </source>
</reference>
<dbReference type="Proteomes" id="UP001283361">
    <property type="component" value="Unassembled WGS sequence"/>
</dbReference>
<protein>
    <submittedName>
        <fullName evidence="2">Uncharacterized protein</fullName>
    </submittedName>
</protein>